<dbReference type="Proteomes" id="UP001172082">
    <property type="component" value="Unassembled WGS sequence"/>
</dbReference>
<proteinExistence type="predicted"/>
<evidence type="ECO:0000313" key="3">
    <source>
        <dbReference type="Proteomes" id="UP001172082"/>
    </source>
</evidence>
<feature type="domain" description="N-acetyltransferase" evidence="1">
    <location>
        <begin position="8"/>
        <end position="164"/>
    </location>
</feature>
<dbReference type="PROSITE" id="PS51186">
    <property type="entry name" value="GNAT"/>
    <property type="match status" value="1"/>
</dbReference>
<dbReference type="SUPFAM" id="SSF55729">
    <property type="entry name" value="Acyl-CoA N-acyltransferases (Nat)"/>
    <property type="match status" value="1"/>
</dbReference>
<sequence length="164" mass="18886">MELISERLVYTKVSEAEFDNYMSWYTSDEVMKHITGKGLTYEEGRARFERTLRINQAYSDIGFYAVKKKDDDTFVGIAKLTRYKDKQAEVGYGSLPAFWGQGYATEMLCCLVNYAKTMPWIKELIGIVDPDNQGSVKVLTNHGFKLYEKNILDGKPAAYYRLKL</sequence>
<dbReference type="InterPro" id="IPR051531">
    <property type="entry name" value="N-acetyltransferase"/>
</dbReference>
<dbReference type="InterPro" id="IPR000182">
    <property type="entry name" value="GNAT_dom"/>
</dbReference>
<comment type="caution">
    <text evidence="2">The sequence shown here is derived from an EMBL/GenBank/DDBJ whole genome shotgun (WGS) entry which is preliminary data.</text>
</comment>
<dbReference type="Gene3D" id="3.40.630.30">
    <property type="match status" value="1"/>
</dbReference>
<dbReference type="RefSeq" id="WP_346750257.1">
    <property type="nucleotide sequence ID" value="NZ_JAUJEA010000001.1"/>
</dbReference>
<organism evidence="2 3">
    <name type="scientific">Splendidivirga corallicola</name>
    <dbReference type="NCBI Taxonomy" id="3051826"/>
    <lineage>
        <taxon>Bacteria</taxon>
        <taxon>Pseudomonadati</taxon>
        <taxon>Bacteroidota</taxon>
        <taxon>Cytophagia</taxon>
        <taxon>Cytophagales</taxon>
        <taxon>Splendidivirgaceae</taxon>
        <taxon>Splendidivirga</taxon>
    </lineage>
</organism>
<reference evidence="2" key="1">
    <citation type="submission" date="2023-06" db="EMBL/GenBank/DDBJ databases">
        <title>Genomic of Parafulvivirga corallium.</title>
        <authorList>
            <person name="Wang G."/>
        </authorList>
    </citation>
    <scope>NUCLEOTIDE SEQUENCE</scope>
    <source>
        <strain evidence="2">BMA10</strain>
    </source>
</reference>
<dbReference type="InterPro" id="IPR016181">
    <property type="entry name" value="Acyl_CoA_acyltransferase"/>
</dbReference>
<gene>
    <name evidence="2" type="ORF">QQ008_02635</name>
</gene>
<accession>A0ABT8KHN6</accession>
<dbReference type="PANTHER" id="PTHR43792:SF16">
    <property type="entry name" value="N-ACETYLTRANSFERASE DOMAIN-CONTAINING PROTEIN"/>
    <property type="match status" value="1"/>
</dbReference>
<dbReference type="EMBL" id="JAUJEA010000001">
    <property type="protein sequence ID" value="MDN5200231.1"/>
    <property type="molecule type" value="Genomic_DNA"/>
</dbReference>
<dbReference type="Pfam" id="PF13302">
    <property type="entry name" value="Acetyltransf_3"/>
    <property type="match status" value="1"/>
</dbReference>
<name>A0ABT8KHN6_9BACT</name>
<evidence type="ECO:0000313" key="2">
    <source>
        <dbReference type="EMBL" id="MDN5200231.1"/>
    </source>
</evidence>
<evidence type="ECO:0000259" key="1">
    <source>
        <dbReference type="PROSITE" id="PS51186"/>
    </source>
</evidence>
<dbReference type="PANTHER" id="PTHR43792">
    <property type="entry name" value="GNAT FAMILY, PUTATIVE (AFU_ORTHOLOGUE AFUA_3G00765)-RELATED-RELATED"/>
    <property type="match status" value="1"/>
</dbReference>
<keyword evidence="3" id="KW-1185">Reference proteome</keyword>
<protein>
    <submittedName>
        <fullName evidence="2">GNAT family N-acetyltransferase</fullName>
    </submittedName>
</protein>